<evidence type="ECO:0000259" key="4">
    <source>
        <dbReference type="PROSITE" id="PS50843"/>
    </source>
</evidence>
<dbReference type="InterPro" id="IPR007117">
    <property type="entry name" value="Expansin_CBD"/>
</dbReference>
<evidence type="ECO:0000256" key="3">
    <source>
        <dbReference type="RuleBase" id="RU365023"/>
    </source>
</evidence>
<dbReference type="AlphaFoldDB" id="A0A1Y1HIS8"/>
<reference evidence="5 6" key="1">
    <citation type="journal article" date="2014" name="Nat. Commun.">
        <title>Klebsormidium flaccidum genome reveals primary factors for plant terrestrial adaptation.</title>
        <authorList>
            <person name="Hori K."/>
            <person name="Maruyama F."/>
            <person name="Fujisawa T."/>
            <person name="Togashi T."/>
            <person name="Yamamoto N."/>
            <person name="Seo M."/>
            <person name="Sato S."/>
            <person name="Yamada T."/>
            <person name="Mori H."/>
            <person name="Tajima N."/>
            <person name="Moriyama T."/>
            <person name="Ikeuchi M."/>
            <person name="Watanabe M."/>
            <person name="Wada H."/>
            <person name="Kobayashi K."/>
            <person name="Saito M."/>
            <person name="Masuda T."/>
            <person name="Sasaki-Sekimoto Y."/>
            <person name="Mashiguchi K."/>
            <person name="Awai K."/>
            <person name="Shimojima M."/>
            <person name="Masuda S."/>
            <person name="Iwai M."/>
            <person name="Nobusawa T."/>
            <person name="Narise T."/>
            <person name="Kondo S."/>
            <person name="Saito H."/>
            <person name="Sato R."/>
            <person name="Murakawa M."/>
            <person name="Ihara Y."/>
            <person name="Oshima-Yamada Y."/>
            <person name="Ohtaka K."/>
            <person name="Satoh M."/>
            <person name="Sonobe K."/>
            <person name="Ishii M."/>
            <person name="Ohtani R."/>
            <person name="Kanamori-Sato M."/>
            <person name="Honoki R."/>
            <person name="Miyazaki D."/>
            <person name="Mochizuki H."/>
            <person name="Umetsu J."/>
            <person name="Higashi K."/>
            <person name="Shibata D."/>
            <person name="Kamiya Y."/>
            <person name="Sato N."/>
            <person name="Nakamura Y."/>
            <person name="Tabata S."/>
            <person name="Ida S."/>
            <person name="Kurokawa K."/>
            <person name="Ohta H."/>
        </authorList>
    </citation>
    <scope>NUCLEOTIDE SEQUENCE [LARGE SCALE GENOMIC DNA]</scope>
    <source>
        <strain evidence="5 6">NIES-2285</strain>
    </source>
</reference>
<evidence type="ECO:0000256" key="1">
    <source>
        <dbReference type="ARBA" id="ARBA00022525"/>
    </source>
</evidence>
<dbReference type="InterPro" id="IPR007118">
    <property type="entry name" value="Expan_Lol_pI"/>
</dbReference>
<protein>
    <recommendedName>
        <fullName evidence="3">Expansin</fullName>
    </recommendedName>
</protein>
<dbReference type="Proteomes" id="UP000054558">
    <property type="component" value="Unassembled WGS sequence"/>
</dbReference>
<keyword evidence="1 3" id="KW-0964">Secreted</keyword>
<dbReference type="Pfam" id="PF01357">
    <property type="entry name" value="Expansin_C"/>
    <property type="match status" value="1"/>
</dbReference>
<dbReference type="Gene3D" id="2.40.40.10">
    <property type="entry name" value="RlpA-like domain"/>
    <property type="match status" value="1"/>
</dbReference>
<keyword evidence="3" id="KW-0961">Cell wall biogenesis/degradation</keyword>
<dbReference type="InterPro" id="IPR036749">
    <property type="entry name" value="Expansin_CBD_sf"/>
</dbReference>
<keyword evidence="2" id="KW-0732">Signal</keyword>
<dbReference type="GO" id="GO:0005576">
    <property type="term" value="C:extracellular region"/>
    <property type="evidence" value="ECO:0007669"/>
    <property type="project" value="InterPro"/>
</dbReference>
<organism evidence="5 6">
    <name type="scientific">Klebsormidium nitens</name>
    <name type="common">Green alga</name>
    <name type="synonym">Ulothrix nitens</name>
    <dbReference type="NCBI Taxonomy" id="105231"/>
    <lineage>
        <taxon>Eukaryota</taxon>
        <taxon>Viridiplantae</taxon>
        <taxon>Streptophyta</taxon>
        <taxon>Klebsormidiophyceae</taxon>
        <taxon>Klebsormidiales</taxon>
        <taxon>Klebsormidiaceae</taxon>
        <taxon>Klebsormidium</taxon>
    </lineage>
</organism>
<accession>A0A1Y1HIS8</accession>
<keyword evidence="3" id="KW-0134">Cell wall</keyword>
<dbReference type="Gene3D" id="2.60.40.760">
    <property type="entry name" value="Expansin, cellulose-binding-like domain"/>
    <property type="match status" value="1"/>
</dbReference>
<dbReference type="Pfam" id="PF03330">
    <property type="entry name" value="DPBB_1"/>
    <property type="match status" value="1"/>
</dbReference>
<dbReference type="OMA" id="ANSGSWH"/>
<comment type="subcellular location">
    <subcellularLocation>
        <location evidence="3">Secreted</location>
        <location evidence="3">Cell wall</location>
    </subcellularLocation>
    <subcellularLocation>
        <location evidence="3">Membrane</location>
        <topology evidence="3">Peripheral membrane protein</topology>
    </subcellularLocation>
</comment>
<dbReference type="GO" id="GO:0009664">
    <property type="term" value="P:plant-type cell wall organization"/>
    <property type="evidence" value="ECO:0007669"/>
    <property type="project" value="InterPro"/>
</dbReference>
<dbReference type="EMBL" id="DF236961">
    <property type="protein sequence ID" value="GAQ78404.1"/>
    <property type="molecule type" value="Genomic_DNA"/>
</dbReference>
<evidence type="ECO:0000313" key="5">
    <source>
        <dbReference type="EMBL" id="GAQ78404.1"/>
    </source>
</evidence>
<comment type="similarity">
    <text evidence="3">Belongs to the expansin family. Expansin A subfamily.</text>
</comment>
<name>A0A1Y1HIS8_KLENI</name>
<evidence type="ECO:0000313" key="6">
    <source>
        <dbReference type="Proteomes" id="UP000054558"/>
    </source>
</evidence>
<dbReference type="GO" id="GO:0016020">
    <property type="term" value="C:membrane"/>
    <property type="evidence" value="ECO:0007669"/>
    <property type="project" value="UniProtKB-SubCell"/>
</dbReference>
<dbReference type="PROSITE" id="PS50843">
    <property type="entry name" value="EXPANSIN_CBD"/>
    <property type="match status" value="1"/>
</dbReference>
<sequence length="152" mass="16137">MELETEEPVAMVLAVDKCPECSNNHLDLSSSAFAQIANPTAGIIDISIQPIRCPTKGNIVIRIDSGANPNYFAIFIQNVGGAGSVKLIEANGGSGWQKMTQLWGVNWVLNARTPGPVSLRVTASDGKQVTLNNCVPANWKAGSSYTCNGQFS</sequence>
<dbReference type="STRING" id="105231.A0A1Y1HIS8"/>
<dbReference type="InterPro" id="IPR002963">
    <property type="entry name" value="Expansin"/>
</dbReference>
<comment type="function">
    <text evidence="3">Causes loosening and extension of plant cell walls by disrupting non-covalent bonding between cellulose microfibrils and matrix glucans. No enzymatic activity has been found.</text>
</comment>
<dbReference type="InterPro" id="IPR036908">
    <property type="entry name" value="RlpA-like_sf"/>
</dbReference>
<feature type="domain" description="Expansin-like CBD" evidence="4">
    <location>
        <begin position="70"/>
        <end position="147"/>
    </location>
</feature>
<dbReference type="SUPFAM" id="SSF50685">
    <property type="entry name" value="Barwin-like endoglucanases"/>
    <property type="match status" value="1"/>
</dbReference>
<dbReference type="PRINTS" id="PR01225">
    <property type="entry name" value="EXPANSNFAMLY"/>
</dbReference>
<evidence type="ECO:0000256" key="2">
    <source>
        <dbReference type="ARBA" id="ARBA00022729"/>
    </source>
</evidence>
<dbReference type="PRINTS" id="PR01226">
    <property type="entry name" value="EXPANSIN"/>
</dbReference>
<gene>
    <name evidence="5" type="ORF">KFL_000120440</name>
</gene>
<dbReference type="PANTHER" id="PTHR31692">
    <property type="entry name" value="EXPANSIN-B3"/>
    <property type="match status" value="1"/>
</dbReference>
<dbReference type="PANTHER" id="PTHR31692:SF5">
    <property type="entry name" value="EXPANSIN-B3"/>
    <property type="match status" value="1"/>
</dbReference>
<keyword evidence="6" id="KW-1185">Reference proteome</keyword>
<dbReference type="OrthoDB" id="5823761at2759"/>
<proteinExistence type="inferred from homology"/>
<dbReference type="SUPFAM" id="SSF49590">
    <property type="entry name" value="PHL pollen allergen"/>
    <property type="match status" value="1"/>
</dbReference>
<dbReference type="InterPro" id="IPR009009">
    <property type="entry name" value="RlpA-like_DPBB"/>
</dbReference>